<accession>A0ABQ6LLU6</accession>
<sequence>MRPVPAPICLRLVPADRAPFDGALAAGAPASAGGRPDRHVGGCALFPSRICLRLEAQGRVPLDGALAAVWAVPVGDRTGAWAAVMAALSGGGGPGFLRVRHDFGMYASFFGHTDLSDCVQCPSEQ</sequence>
<reference evidence="1 2" key="1">
    <citation type="submission" date="2023-04" db="EMBL/GenBank/DDBJ databases">
        <title>Marinoamorphus aggregata gen. nov., sp. Nov., isolate from tissue of brittle star Ophioplocus japonicus.</title>
        <authorList>
            <person name="Kawano K."/>
            <person name="Sawayama S."/>
            <person name="Nakagawa S."/>
        </authorList>
    </citation>
    <scope>NUCLEOTIDE SEQUENCE [LARGE SCALE GENOMIC DNA]</scope>
    <source>
        <strain evidence="1 2">NKW23</strain>
    </source>
</reference>
<organism evidence="1 2">
    <name type="scientific">Paralimibaculum aggregatum</name>
    <dbReference type="NCBI Taxonomy" id="3036245"/>
    <lineage>
        <taxon>Bacteria</taxon>
        <taxon>Pseudomonadati</taxon>
        <taxon>Pseudomonadota</taxon>
        <taxon>Alphaproteobacteria</taxon>
        <taxon>Rhodobacterales</taxon>
        <taxon>Paracoccaceae</taxon>
        <taxon>Paralimibaculum</taxon>
    </lineage>
</organism>
<keyword evidence="2" id="KW-1185">Reference proteome</keyword>
<comment type="caution">
    <text evidence="1">The sequence shown here is derived from an EMBL/GenBank/DDBJ whole genome shotgun (WGS) entry which is preliminary data.</text>
</comment>
<dbReference type="Proteomes" id="UP001239909">
    <property type="component" value="Unassembled WGS sequence"/>
</dbReference>
<dbReference type="EMBL" id="BSYI01000006">
    <property type="protein sequence ID" value="GMG81803.1"/>
    <property type="molecule type" value="Genomic_DNA"/>
</dbReference>
<evidence type="ECO:0000313" key="2">
    <source>
        <dbReference type="Proteomes" id="UP001239909"/>
    </source>
</evidence>
<name>A0ABQ6LLU6_9RHOB</name>
<proteinExistence type="predicted"/>
<protein>
    <submittedName>
        <fullName evidence="1">Uncharacterized protein</fullName>
    </submittedName>
</protein>
<evidence type="ECO:0000313" key="1">
    <source>
        <dbReference type="EMBL" id="GMG81803.1"/>
    </source>
</evidence>
<gene>
    <name evidence="1" type="ORF">LNKW23_10160</name>
</gene>